<evidence type="ECO:0000256" key="2">
    <source>
        <dbReference type="SAM" id="SignalP"/>
    </source>
</evidence>
<evidence type="ECO:0000256" key="1">
    <source>
        <dbReference type="SAM" id="MobiDB-lite"/>
    </source>
</evidence>
<keyword evidence="4" id="KW-1185">Reference proteome</keyword>
<dbReference type="AlphaFoldDB" id="A0A1Y2B5F7"/>
<sequence length="1227" mass="137206">MFLMKLLNLVFVLLLRNISLTKAEPVTATTDLRECSSATIQNCNSAEAASKYCYKDNKIFTLDEDGACTTAAAITLTAGVKIFDFTTKAEAVTTGALENLATIVLFNCVENGTVTCKRTYGYVKTDTNYYSIGADGKNEEVVAGPADTRAGVLDPATFKLNVGDGVEFVSDGNGSIYLVELLDNGIFLSTEDYKKAILSETHFILEAVSNTFIFSKFNSGGEFCVLKSKVVTNLDSEKQNIFCDSFDNIYNCFKDSLCRFYKSFDKPGKYIEDDGSFYVLYVCEGNPIVCTKDDGTNDGVHIFKKYSNEKYITFIKLTEDLASIDIEKEDYNMFDCKSGFCERTSGFIKYGIGFSKTGECSEDFYYCTERDWESSIEGNAGKLNISGTGFTYTIKHGLFEYDAPKPVTGGKDYFFAYGTYKYDYITFSNAHLVAFVKNVNEFDDIYITTSTNVVGKGAEKCNSNTYYHYVIRNNYIRFDSGPCNNQIDSSALPDNTETNNGNFLTECGKRTVTGCASTKAESTYCYKDNKIYTLDEDGTCTTAEPITISSKEGVKIFDFTRKVEVTTGALENLEAIVLFNCFERDKCKRTYGYVKTDNNRYYRIGADGINEEVVSGDADTTSGVLNPGTFKLNVLGTIGPRNGVIDPDTYKLNIENGAEFVSDDSGSSYFVELANNGIFLSSKDYEIANTPSKTIISIMAVKNTFIFNNVLSFDLELFGLHLTSSSLVFYVFNGVDTFTGNDIFGSFDSLYSCSTDGICKLSLTFAGKYIKDHISYDNGHEIRLYVCDGNPVVCTKDDGTNDGVNVFKLINDGKGTLVKLVEDLASVDLESEKYQLFDCKSADCRRTSGYIKYGKDFSSVGRCPYDADCTVQAEADNTGLEGLYRIQSTLKYTGTGFTYTIQDSTPKDLISGNDYLFVEDKYSDYICFSKTNIVAFYIEDIRKKEYDVYINTSTNVVSKGAEKCNSDIYYHYVISFSYIRDSAPCENTDTIPGNSTENENENKKENDNENENENKKENDNENENENKKENDNENENEEENENENENEQKNKEENTEIENNAIGYIISDENNISICKQSPKDIICTEYTITETSCTSDNIGKLFKNNEKNSNEEISICLNYSDKEYSVKLNAVNQGNYVLYKSSTTNEIFGTSNDKPYVIITINKNSVLLNTKYSNGLKYVYINKEGNTSSSMYRIMNKGDNCPKNIENILELECNNGLCSEHLNIEN</sequence>
<proteinExistence type="predicted"/>
<protein>
    <recommendedName>
        <fullName evidence="5">Scaffoldin</fullName>
    </recommendedName>
</protein>
<evidence type="ECO:0000313" key="3">
    <source>
        <dbReference type="EMBL" id="ORY29717.1"/>
    </source>
</evidence>
<feature type="compositionally biased region" description="Polar residues" evidence="1">
    <location>
        <begin position="987"/>
        <end position="996"/>
    </location>
</feature>
<evidence type="ECO:0000313" key="4">
    <source>
        <dbReference type="Proteomes" id="UP000193920"/>
    </source>
</evidence>
<feature type="region of interest" description="Disordered" evidence="1">
    <location>
        <begin position="987"/>
        <end position="1055"/>
    </location>
</feature>
<evidence type="ECO:0008006" key="5">
    <source>
        <dbReference type="Google" id="ProtNLM"/>
    </source>
</evidence>
<keyword evidence="2" id="KW-0732">Signal</keyword>
<comment type="caution">
    <text evidence="3">The sequence shown here is derived from an EMBL/GenBank/DDBJ whole genome shotgun (WGS) entry which is preliminary data.</text>
</comment>
<feature type="chain" id="PRO_5012508320" description="Scaffoldin" evidence="2">
    <location>
        <begin position="24"/>
        <end position="1227"/>
    </location>
</feature>
<reference evidence="3 4" key="1">
    <citation type="submission" date="2016-08" db="EMBL/GenBank/DDBJ databases">
        <title>A Parts List for Fungal Cellulosomes Revealed by Comparative Genomics.</title>
        <authorList>
            <consortium name="DOE Joint Genome Institute"/>
            <person name="Haitjema C.H."/>
            <person name="Gilmore S.P."/>
            <person name="Henske J.K."/>
            <person name="Solomon K.V."/>
            <person name="De Groot R."/>
            <person name="Kuo A."/>
            <person name="Mondo S.J."/>
            <person name="Salamov A.A."/>
            <person name="Labutti K."/>
            <person name="Zhao Z."/>
            <person name="Chiniquy J."/>
            <person name="Barry K."/>
            <person name="Brewer H.M."/>
            <person name="Purvine S.O."/>
            <person name="Wright A.T."/>
            <person name="Boxma B."/>
            <person name="Van Alen T."/>
            <person name="Hackstein J.H."/>
            <person name="Baker S.E."/>
            <person name="Grigoriev I.V."/>
            <person name="O'Malley M.A."/>
        </authorList>
    </citation>
    <scope>NUCLEOTIDE SEQUENCE [LARGE SCALE GENOMIC DNA]</scope>
    <source>
        <strain evidence="3 4">G1</strain>
    </source>
</reference>
<dbReference type="EMBL" id="MCOG01000178">
    <property type="protein sequence ID" value="ORY29717.1"/>
    <property type="molecule type" value="Genomic_DNA"/>
</dbReference>
<gene>
    <name evidence="3" type="ORF">LY90DRAFT_512814</name>
</gene>
<name>A0A1Y2B5F7_9FUNG</name>
<organism evidence="3 4">
    <name type="scientific">Neocallimastix californiae</name>
    <dbReference type="NCBI Taxonomy" id="1754190"/>
    <lineage>
        <taxon>Eukaryota</taxon>
        <taxon>Fungi</taxon>
        <taxon>Fungi incertae sedis</taxon>
        <taxon>Chytridiomycota</taxon>
        <taxon>Chytridiomycota incertae sedis</taxon>
        <taxon>Neocallimastigomycetes</taxon>
        <taxon>Neocallimastigales</taxon>
        <taxon>Neocallimastigaceae</taxon>
        <taxon>Neocallimastix</taxon>
    </lineage>
</organism>
<feature type="signal peptide" evidence="2">
    <location>
        <begin position="1"/>
        <end position="23"/>
    </location>
</feature>
<dbReference type="Proteomes" id="UP000193920">
    <property type="component" value="Unassembled WGS sequence"/>
</dbReference>
<feature type="compositionally biased region" description="Acidic residues" evidence="1">
    <location>
        <begin position="1032"/>
        <end position="1045"/>
    </location>
</feature>
<feature type="compositionally biased region" description="Basic and acidic residues" evidence="1">
    <location>
        <begin position="1000"/>
        <end position="1031"/>
    </location>
</feature>
<accession>A0A1Y2B5F7</accession>